<keyword evidence="1" id="KW-0732">Signal</keyword>
<comment type="caution">
    <text evidence="2">The sequence shown here is derived from an EMBL/GenBank/DDBJ whole genome shotgun (WGS) entry which is preliminary data.</text>
</comment>
<evidence type="ECO:0000313" key="2">
    <source>
        <dbReference type="EMBL" id="MCY6484525.1"/>
    </source>
</evidence>
<evidence type="ECO:0000313" key="3">
    <source>
        <dbReference type="Proteomes" id="UP001078443"/>
    </source>
</evidence>
<dbReference type="EMBL" id="JAPQER010000003">
    <property type="protein sequence ID" value="MCY6484525.1"/>
    <property type="molecule type" value="Genomic_DNA"/>
</dbReference>
<evidence type="ECO:0000256" key="1">
    <source>
        <dbReference type="SAM" id="SignalP"/>
    </source>
</evidence>
<sequence>MKKFKILSTLTASVCLALCISSGKAYAKVNAYLIKNRDTSAVYKYNLEELSISFMNLGTGENDLLYKNFQEDMKKSTICGYENEKGEYVDYSSVSQAFLDSADKGSIFDLNGFVEGDKAQYLDLDENINEVYIGDDEVKFREVFQGPKAKSKAKVEDSDVKLFKRICIKNVEVEGGNRFKIEGCNQYFDIGETAEVLIPNEKAKIYICNFENDVLAEGNLDISKNGQDIEFNVRVNEEEE</sequence>
<accession>A0ABT4D2V5</accession>
<proteinExistence type="predicted"/>
<protein>
    <submittedName>
        <fullName evidence="2">Uncharacterized protein</fullName>
    </submittedName>
</protein>
<name>A0ABT4D2V5_9CLOT</name>
<dbReference type="Proteomes" id="UP001078443">
    <property type="component" value="Unassembled WGS sequence"/>
</dbReference>
<keyword evidence="3" id="KW-1185">Reference proteome</keyword>
<organism evidence="2 3">
    <name type="scientific">Clostridium aestuarii</name>
    <dbReference type="NCBI Taxonomy" id="338193"/>
    <lineage>
        <taxon>Bacteria</taxon>
        <taxon>Bacillati</taxon>
        <taxon>Bacillota</taxon>
        <taxon>Clostridia</taxon>
        <taxon>Eubacteriales</taxon>
        <taxon>Clostridiaceae</taxon>
        <taxon>Clostridium</taxon>
    </lineage>
</organism>
<gene>
    <name evidence="2" type="ORF">OW763_09250</name>
</gene>
<feature type="signal peptide" evidence="1">
    <location>
        <begin position="1"/>
        <end position="27"/>
    </location>
</feature>
<reference evidence="2" key="1">
    <citation type="submission" date="2022-12" db="EMBL/GenBank/DDBJ databases">
        <authorList>
            <person name="Wang J."/>
        </authorList>
    </citation>
    <scope>NUCLEOTIDE SEQUENCE</scope>
    <source>
        <strain evidence="2">HY-45-18</strain>
    </source>
</reference>
<feature type="chain" id="PRO_5045606643" evidence="1">
    <location>
        <begin position="28"/>
        <end position="240"/>
    </location>
</feature>
<dbReference type="RefSeq" id="WP_268040827.1">
    <property type="nucleotide sequence ID" value="NZ_JAPQER010000003.1"/>
</dbReference>